<dbReference type="WBParaSite" id="HDID_0000085101-mRNA-1">
    <property type="protein sequence ID" value="HDID_0000085101-mRNA-1"/>
    <property type="gene ID" value="HDID_0000085101"/>
</dbReference>
<feature type="compositionally biased region" description="Low complexity" evidence="1">
    <location>
        <begin position="452"/>
        <end position="473"/>
    </location>
</feature>
<sequence>LYFLCRTPTKHSTNVDTAVPVVPVPAVVTRPPIASSSTEPNATSKNSSVRLLINSNSDTLMPVQQQFTFFSNARLQMNDHTADRPIVINSTVTSIKKSDSDAKSATGESNATHFNPIIINQPKVSPQIMPLVQNTDMKNFNRFGSNLPTIIPNANSNARLVSIDTSNHPSPNLLTTLRPGKRDTPSSFPTVQVCSSCNQTTTESVTTVNSSGGASFLKPSSLLSHSTVPSTESSQTASLISVVPVDPSRSNLQPSTTTITSAQRFPIAVAPNRPNATGILINRPTTISRHPIVAPVSPLNSSTLNPNRKRARKQQLLAPQGTEAANSSTPSGQSVVSFVEMSSGSSTIEKSKVLSTSTVSSTPNIEAALHAANSLPIVNVASSSGVAAGSATQVMNVRLFPLRSCAGGKEGAGGSHFEQVSYSTTPVNSSQFHSLVVSSASVNAGSEGSNAVVQSTTTSSTASPPASLVTASSFPSSPSTGQTSMYVFPSSTTVQMPSLRSNTATATTTNPASSSGSSNILQVRFRPPAAVTRSPLTNAFIQQQTVRTVLSPSVANISSTGAVQPSPPASGQRVDWNTSTGMKSTAATINVEEIARKESAKPATPLDAGAQPALPIVRVPDPNSRNSSVAPQQPQQQLKRPRKQSNSASGIKKQCTWELLTDPLDSSKSVWRSPHQLQQEPPPSQQQSASRTATAFVDPESSLKIEALDPDSTIRGLPKRMHLFKSKADQDQGQKRGQISCGASGSGFYKGSKAHHFLRFTELKFRSLESGRTPPLTNSAVNRNETSSDMRSRRLCDTAGAASGQSFSDSEDVQTIRDILDSRSLQDEFKYVNNPVDTTSTLDLTCWRLHLCLRNCEAMMINEGAKFEKLTSALDRAFPRNRVETAACPEVPRLLCNSLTDQAQNLLTEIFLQAIPPASPSVLPKDVLNPFDEDEKKTSVIDTRAVEERTRALVQRVKTLLDGMQRIKDLSNELLTDHADFVQSFVEQIEYLRQNGSNPPPSSLSPNNSSPNADDQDFNGDNSNPSQDDDDLLTSPHPPTSKHLRSPSTSQKGTSPARATTFSNGRRR</sequence>
<evidence type="ECO:0000313" key="2">
    <source>
        <dbReference type="WBParaSite" id="HDID_0000085101-mRNA-1"/>
    </source>
</evidence>
<proteinExistence type="predicted"/>
<organism evidence="2">
    <name type="scientific">Hymenolepis diminuta</name>
    <name type="common">Rat tapeworm</name>
    <dbReference type="NCBI Taxonomy" id="6216"/>
    <lineage>
        <taxon>Eukaryota</taxon>
        <taxon>Metazoa</taxon>
        <taxon>Spiralia</taxon>
        <taxon>Lophotrochozoa</taxon>
        <taxon>Platyhelminthes</taxon>
        <taxon>Cestoda</taxon>
        <taxon>Eucestoda</taxon>
        <taxon>Cyclophyllidea</taxon>
        <taxon>Hymenolepididae</taxon>
        <taxon>Hymenolepis</taxon>
    </lineage>
</organism>
<feature type="region of interest" description="Disordered" evidence="1">
    <location>
        <begin position="597"/>
        <end position="654"/>
    </location>
</feature>
<reference evidence="2" key="1">
    <citation type="submission" date="2017-02" db="UniProtKB">
        <authorList>
            <consortium name="WormBaseParasite"/>
        </authorList>
    </citation>
    <scope>IDENTIFICATION</scope>
</reference>
<feature type="compositionally biased region" description="Polar residues" evidence="1">
    <location>
        <begin position="775"/>
        <end position="785"/>
    </location>
</feature>
<protein>
    <submittedName>
        <fullName evidence="2">Transcription factor capicua</fullName>
    </submittedName>
</protein>
<feature type="compositionally biased region" description="Polar residues" evidence="1">
    <location>
        <begin position="1046"/>
        <end position="1068"/>
    </location>
</feature>
<feature type="region of interest" description="Disordered" evidence="1">
    <location>
        <begin position="500"/>
        <end position="521"/>
    </location>
</feature>
<feature type="compositionally biased region" description="Low complexity" evidence="1">
    <location>
        <begin position="501"/>
        <end position="519"/>
    </location>
</feature>
<feature type="region of interest" description="Disordered" evidence="1">
    <location>
        <begin position="666"/>
        <end position="698"/>
    </location>
</feature>
<feature type="compositionally biased region" description="Polar residues" evidence="1">
    <location>
        <begin position="474"/>
        <end position="486"/>
    </location>
</feature>
<accession>A0A0R3S9D6</accession>
<feature type="region of interest" description="Disordered" evidence="1">
    <location>
        <begin position="769"/>
        <end position="792"/>
    </location>
</feature>
<feature type="compositionally biased region" description="Low complexity" evidence="1">
    <location>
        <begin position="673"/>
        <end position="690"/>
    </location>
</feature>
<name>A0A0R3S9D6_HYMDI</name>
<evidence type="ECO:0000256" key="1">
    <source>
        <dbReference type="SAM" id="MobiDB-lite"/>
    </source>
</evidence>
<feature type="region of interest" description="Disordered" evidence="1">
    <location>
        <begin position="993"/>
        <end position="1068"/>
    </location>
</feature>
<dbReference type="STRING" id="6216.A0A0R3S9D6"/>
<feature type="region of interest" description="Disordered" evidence="1">
    <location>
        <begin position="452"/>
        <end position="486"/>
    </location>
</feature>
<dbReference type="AlphaFoldDB" id="A0A0R3S9D6"/>
<feature type="region of interest" description="Disordered" evidence="1">
    <location>
        <begin position="558"/>
        <end position="580"/>
    </location>
</feature>